<name>A0A3B1D983_9ZZZZ</name>
<accession>A0A3B1D983</accession>
<dbReference type="EMBL" id="UOGL01000261">
    <property type="protein sequence ID" value="VAX38799.1"/>
    <property type="molecule type" value="Genomic_DNA"/>
</dbReference>
<evidence type="ECO:0000313" key="1">
    <source>
        <dbReference type="EMBL" id="VAX38799.1"/>
    </source>
</evidence>
<dbReference type="AlphaFoldDB" id="A0A3B1D983"/>
<sequence length="99" mass="11477">MSTFIQTTRKSRRKKCNSLLKNIVLGAGTILEIAPPQRSHSKRMRFLRKSFSTQSKRHEITVAEENQDAEVLQNDWVAIENDMQVAFRIIASEVKQYVK</sequence>
<protein>
    <submittedName>
        <fullName evidence="1">Uncharacterized protein</fullName>
    </submittedName>
</protein>
<reference evidence="1" key="1">
    <citation type="submission" date="2018-06" db="EMBL/GenBank/DDBJ databases">
        <authorList>
            <person name="Zhirakovskaya E."/>
        </authorList>
    </citation>
    <scope>NUCLEOTIDE SEQUENCE</scope>
</reference>
<organism evidence="1">
    <name type="scientific">hydrothermal vent metagenome</name>
    <dbReference type="NCBI Taxonomy" id="652676"/>
    <lineage>
        <taxon>unclassified sequences</taxon>
        <taxon>metagenomes</taxon>
        <taxon>ecological metagenomes</taxon>
    </lineage>
</organism>
<gene>
    <name evidence="1" type="ORF">MNBD_PLANCTO02-1759</name>
</gene>
<proteinExistence type="predicted"/>